<organism evidence="3 4">
    <name type="scientific">Fuscibacter oryzae</name>
    <dbReference type="NCBI Taxonomy" id="2803939"/>
    <lineage>
        <taxon>Bacteria</taxon>
        <taxon>Pseudomonadati</taxon>
        <taxon>Pseudomonadota</taxon>
        <taxon>Alphaproteobacteria</taxon>
        <taxon>Rhodobacterales</taxon>
        <taxon>Paracoccaceae</taxon>
        <taxon>Fuscibacter</taxon>
    </lineage>
</organism>
<reference evidence="3" key="1">
    <citation type="submission" date="2021-01" db="EMBL/GenBank/DDBJ databases">
        <title>Genome seq and assembly of Tabrizicola sp. KVB23.</title>
        <authorList>
            <person name="Chhetri G."/>
        </authorList>
    </citation>
    <scope>NUCLEOTIDE SEQUENCE</scope>
    <source>
        <strain evidence="3">KVB23</strain>
    </source>
</reference>
<dbReference type="InterPro" id="IPR036465">
    <property type="entry name" value="vWFA_dom_sf"/>
</dbReference>
<evidence type="ECO:0000313" key="3">
    <source>
        <dbReference type="EMBL" id="MBL4928020.1"/>
    </source>
</evidence>
<dbReference type="Proteomes" id="UP000619033">
    <property type="component" value="Unassembled WGS sequence"/>
</dbReference>
<dbReference type="Gene3D" id="3.40.50.410">
    <property type="entry name" value="von Willebrand factor, type A domain"/>
    <property type="match status" value="1"/>
</dbReference>
<sequence length="549" mass="57216">MLRSLMLIFSLLLPMSALAEGKSIIVLDASGSMWGQIDGRPKLEIAREALKQVLTELPAGSEVGLMAYGHREKGSCEDIELLVPPGVGTGPAIAAAADSLNFLGKTPLTEAVRRAASELRSSEEKATVILITDGIETCQADPCALGRELEASGVDFTAHVVGFGLTADEGKQVACLAEETGGRYIQASDLGTLSEALAETVIEDAAPPAPAPVPAPAPEPAKVVENLDPSMVLVAGGPEVDRIEDGYFEVRAINADGSTGDSIATIYGTHKGEVPPGTYRILATLDSAHAEAEVTVTDTAVATPELVLNAGAATIRLFQQEGVPIEENGSWELQQAGQSVAYEYKSTTRVVPAGDYDLRAAYGAAEVTLPFSIKAGEEKVQDVILGTGHATIDAIYAEGVAVEDSNQFIEILSGKADIAGNRASITNAYAATQGFDLPAGDYLARVTLGATTVEVPFAIKTGQETKATALLNAGVAAFTVPGGGYSEVLSAKKDIAGNRKSLAFEYKDAWQTTLPAGDYVLQATFGEVKTDTPFTVKAGERTELTATTP</sequence>
<dbReference type="AlphaFoldDB" id="A0A8J7MNB1"/>
<feature type="chain" id="PRO_5035255914" evidence="1">
    <location>
        <begin position="20"/>
        <end position="549"/>
    </location>
</feature>
<dbReference type="RefSeq" id="WP_202659189.1">
    <property type="nucleotide sequence ID" value="NZ_JAESVP010000003.1"/>
</dbReference>
<comment type="caution">
    <text evidence="3">The sequence shown here is derived from an EMBL/GenBank/DDBJ whole genome shotgun (WGS) entry which is preliminary data.</text>
</comment>
<feature type="domain" description="VWFA" evidence="2">
    <location>
        <begin position="22"/>
        <end position="201"/>
    </location>
</feature>
<evidence type="ECO:0000313" key="4">
    <source>
        <dbReference type="Proteomes" id="UP000619033"/>
    </source>
</evidence>
<dbReference type="SUPFAM" id="SSF53300">
    <property type="entry name" value="vWA-like"/>
    <property type="match status" value="1"/>
</dbReference>
<gene>
    <name evidence="3" type="ORF">JI744_07880</name>
</gene>
<accession>A0A8J7MNB1</accession>
<dbReference type="SMART" id="SM00327">
    <property type="entry name" value="VWA"/>
    <property type="match status" value="1"/>
</dbReference>
<dbReference type="InterPro" id="IPR002035">
    <property type="entry name" value="VWF_A"/>
</dbReference>
<dbReference type="PROSITE" id="PS50234">
    <property type="entry name" value="VWFA"/>
    <property type="match status" value="1"/>
</dbReference>
<feature type="signal peptide" evidence="1">
    <location>
        <begin position="1"/>
        <end position="19"/>
    </location>
</feature>
<name>A0A8J7MNB1_9RHOB</name>
<evidence type="ECO:0000259" key="2">
    <source>
        <dbReference type="PROSITE" id="PS50234"/>
    </source>
</evidence>
<proteinExistence type="predicted"/>
<keyword evidence="4" id="KW-1185">Reference proteome</keyword>
<dbReference type="EMBL" id="JAESVP010000003">
    <property type="protein sequence ID" value="MBL4928020.1"/>
    <property type="molecule type" value="Genomic_DNA"/>
</dbReference>
<evidence type="ECO:0000256" key="1">
    <source>
        <dbReference type="SAM" id="SignalP"/>
    </source>
</evidence>
<keyword evidence="1" id="KW-0732">Signal</keyword>
<dbReference type="Pfam" id="PF13519">
    <property type="entry name" value="VWA_2"/>
    <property type="match status" value="1"/>
</dbReference>
<protein>
    <submittedName>
        <fullName evidence="3">VWA domain-containing protein</fullName>
    </submittedName>
</protein>